<protein>
    <submittedName>
        <fullName evidence="1">Uncharacterized protein</fullName>
    </submittedName>
</protein>
<evidence type="ECO:0000313" key="2">
    <source>
        <dbReference type="Proteomes" id="UP000622552"/>
    </source>
</evidence>
<comment type="caution">
    <text evidence="1">The sequence shown here is derived from an EMBL/GenBank/DDBJ whole genome shotgun (WGS) entry which is preliminary data.</text>
</comment>
<dbReference type="RefSeq" id="WP_197007748.1">
    <property type="nucleotide sequence ID" value="NZ_BONS01000014.1"/>
</dbReference>
<gene>
    <name evidence="1" type="ORF">IW245_007505</name>
</gene>
<organism evidence="1 2">
    <name type="scientific">Longispora fulva</name>
    <dbReference type="NCBI Taxonomy" id="619741"/>
    <lineage>
        <taxon>Bacteria</taxon>
        <taxon>Bacillati</taxon>
        <taxon>Actinomycetota</taxon>
        <taxon>Actinomycetes</taxon>
        <taxon>Micromonosporales</taxon>
        <taxon>Micromonosporaceae</taxon>
        <taxon>Longispora</taxon>
    </lineage>
</organism>
<accession>A0A8J7GMX0</accession>
<reference evidence="1" key="1">
    <citation type="submission" date="2020-11" db="EMBL/GenBank/DDBJ databases">
        <title>Sequencing the genomes of 1000 actinobacteria strains.</title>
        <authorList>
            <person name="Klenk H.-P."/>
        </authorList>
    </citation>
    <scope>NUCLEOTIDE SEQUENCE</scope>
    <source>
        <strain evidence="1">DSM 45356</strain>
    </source>
</reference>
<proteinExistence type="predicted"/>
<sequence length="112" mass="11856">MADASTAPATEPDSTGSLEIPSGLVADIEEFKEAHDGASAVIEYVGRKGARIVLVGEDGSWGDQFAPATDVAREACSQAGVSILSSWEREISDRMRGGSKLLRAMKRSVFAR</sequence>
<dbReference type="Proteomes" id="UP000622552">
    <property type="component" value="Unassembled WGS sequence"/>
</dbReference>
<keyword evidence="2" id="KW-1185">Reference proteome</keyword>
<dbReference type="AlphaFoldDB" id="A0A8J7GMX0"/>
<evidence type="ECO:0000313" key="1">
    <source>
        <dbReference type="EMBL" id="MBG6141311.1"/>
    </source>
</evidence>
<name>A0A8J7GMX0_9ACTN</name>
<dbReference type="EMBL" id="JADOUF010000001">
    <property type="protein sequence ID" value="MBG6141311.1"/>
    <property type="molecule type" value="Genomic_DNA"/>
</dbReference>